<name>A0A7S0G9I7_9STRA</name>
<protein>
    <submittedName>
        <fullName evidence="2">Uncharacterized protein</fullName>
    </submittedName>
</protein>
<feature type="compositionally biased region" description="Polar residues" evidence="1">
    <location>
        <begin position="17"/>
        <end position="26"/>
    </location>
</feature>
<feature type="compositionally biased region" description="Acidic residues" evidence="1">
    <location>
        <begin position="168"/>
        <end position="185"/>
    </location>
</feature>
<feature type="region of interest" description="Disordered" evidence="1">
    <location>
        <begin position="115"/>
        <end position="150"/>
    </location>
</feature>
<sequence length="294" mass="33083">MISDNSNHDDMFDDCNSETTGSTASDHSFQTEATAVTSNLHQLQCTTNSRTPETKDDQRHNLHSSDIAVATTRYHLVSTTTVIGKTRATTSTSMSSSSMDCSCDSKSRVSLKYSASSRVMEEEGVAKTPSSRTGKKLSPKREQQRRAPQQAVNIMVLNNNNNNHYEFTEYDCSSDDVNEEEEEDKDELHDEMCVNHQVDIPRHQRKKLAKHHMQDQRQQQQDDKEHQQQDNQTRHDFGSMFQSSILSTVINMDNIYALQHTVSETMEESAQAVVGVVDKMADDFGDLILGSEGP</sequence>
<organism evidence="2">
    <name type="scientific">Proboscia inermis</name>
    <dbReference type="NCBI Taxonomy" id="420281"/>
    <lineage>
        <taxon>Eukaryota</taxon>
        <taxon>Sar</taxon>
        <taxon>Stramenopiles</taxon>
        <taxon>Ochrophyta</taxon>
        <taxon>Bacillariophyta</taxon>
        <taxon>Coscinodiscophyceae</taxon>
        <taxon>Rhizosoleniophycidae</taxon>
        <taxon>Rhizosoleniales</taxon>
        <taxon>Rhizosoleniaceae</taxon>
        <taxon>Proboscia</taxon>
    </lineage>
</organism>
<dbReference type="AlphaFoldDB" id="A0A7S0G9I7"/>
<evidence type="ECO:0000313" key="2">
    <source>
        <dbReference type="EMBL" id="CAD8406497.1"/>
    </source>
</evidence>
<feature type="region of interest" description="Disordered" evidence="1">
    <location>
        <begin position="1"/>
        <end position="26"/>
    </location>
</feature>
<dbReference type="EMBL" id="HBEL01005469">
    <property type="protein sequence ID" value="CAD8406497.1"/>
    <property type="molecule type" value="Transcribed_RNA"/>
</dbReference>
<feature type="compositionally biased region" description="Basic and acidic residues" evidence="1">
    <location>
        <begin position="1"/>
        <end position="10"/>
    </location>
</feature>
<proteinExistence type="predicted"/>
<feature type="compositionally biased region" description="Basic and acidic residues" evidence="1">
    <location>
        <begin position="212"/>
        <end position="233"/>
    </location>
</feature>
<feature type="region of interest" description="Disordered" evidence="1">
    <location>
        <begin position="203"/>
        <end position="233"/>
    </location>
</feature>
<accession>A0A7S0G9I7</accession>
<evidence type="ECO:0000256" key="1">
    <source>
        <dbReference type="SAM" id="MobiDB-lite"/>
    </source>
</evidence>
<reference evidence="2" key="1">
    <citation type="submission" date="2021-01" db="EMBL/GenBank/DDBJ databases">
        <authorList>
            <person name="Corre E."/>
            <person name="Pelletier E."/>
            <person name="Niang G."/>
            <person name="Scheremetjew M."/>
            <person name="Finn R."/>
            <person name="Kale V."/>
            <person name="Holt S."/>
            <person name="Cochrane G."/>
            <person name="Meng A."/>
            <person name="Brown T."/>
            <person name="Cohen L."/>
        </authorList>
    </citation>
    <scope>NUCLEOTIDE SEQUENCE</scope>
    <source>
        <strain evidence="2">CCAP1064/1</strain>
    </source>
</reference>
<feature type="region of interest" description="Disordered" evidence="1">
    <location>
        <begin position="166"/>
        <end position="189"/>
    </location>
</feature>
<gene>
    <name evidence="2" type="ORF">PINE0816_LOCUS2614</name>
</gene>